<evidence type="ECO:0000256" key="3">
    <source>
        <dbReference type="ARBA" id="ARBA00022676"/>
    </source>
</evidence>
<comment type="similarity">
    <text evidence="8">Belongs to the glycosyltransferase 2 family. CrtQ subfamily.</text>
</comment>
<dbReference type="PANTHER" id="PTHR43646">
    <property type="entry name" value="GLYCOSYLTRANSFERASE"/>
    <property type="match status" value="1"/>
</dbReference>
<dbReference type="PANTHER" id="PTHR43646:SF2">
    <property type="entry name" value="GLYCOSYLTRANSFERASE 2-LIKE DOMAIN-CONTAINING PROTEIN"/>
    <property type="match status" value="1"/>
</dbReference>
<name>A0ABN2QH89_9MICO</name>
<gene>
    <name evidence="11" type="ORF">GCM10009776_12820</name>
</gene>
<protein>
    <recommendedName>
        <fullName evidence="9">4,4'-diaponeurosporenoate glycosyltransferase</fullName>
    </recommendedName>
</protein>
<dbReference type="SUPFAM" id="SSF53448">
    <property type="entry name" value="Nucleotide-diphospho-sugar transferases"/>
    <property type="match status" value="1"/>
</dbReference>
<dbReference type="CDD" id="cd00761">
    <property type="entry name" value="Glyco_tranf_GTA_type"/>
    <property type="match status" value="1"/>
</dbReference>
<evidence type="ECO:0000256" key="9">
    <source>
        <dbReference type="ARBA" id="ARBA00040345"/>
    </source>
</evidence>
<keyword evidence="3" id="KW-0328">Glycosyltransferase</keyword>
<dbReference type="InterPro" id="IPR029044">
    <property type="entry name" value="Nucleotide-diphossugar_trans"/>
</dbReference>
<dbReference type="EMBL" id="BAAAOG010000002">
    <property type="protein sequence ID" value="GAA1952396.1"/>
    <property type="molecule type" value="Genomic_DNA"/>
</dbReference>
<keyword evidence="12" id="KW-1185">Reference proteome</keyword>
<keyword evidence="4" id="KW-0808">Transferase</keyword>
<dbReference type="InterPro" id="IPR001173">
    <property type="entry name" value="Glyco_trans_2-like"/>
</dbReference>
<reference evidence="11 12" key="1">
    <citation type="journal article" date="2019" name="Int. J. Syst. Evol. Microbiol.">
        <title>The Global Catalogue of Microorganisms (GCM) 10K type strain sequencing project: providing services to taxonomists for standard genome sequencing and annotation.</title>
        <authorList>
            <consortium name="The Broad Institute Genomics Platform"/>
            <consortium name="The Broad Institute Genome Sequencing Center for Infectious Disease"/>
            <person name="Wu L."/>
            <person name="Ma J."/>
        </authorList>
    </citation>
    <scope>NUCLEOTIDE SEQUENCE [LARGE SCALE GENOMIC DNA]</scope>
    <source>
        <strain evidence="11 12">JCM 14901</strain>
    </source>
</reference>
<organism evidence="11 12">
    <name type="scientific">Microbacterium deminutum</name>
    <dbReference type="NCBI Taxonomy" id="344164"/>
    <lineage>
        <taxon>Bacteria</taxon>
        <taxon>Bacillati</taxon>
        <taxon>Actinomycetota</taxon>
        <taxon>Actinomycetes</taxon>
        <taxon>Micrococcales</taxon>
        <taxon>Microbacteriaceae</taxon>
        <taxon>Microbacterium</taxon>
    </lineage>
</organism>
<sequence length="244" mass="24998">MTGGEVSAVIVVVPVHNEEALLDRSLTALAAAVATAAGCGIRCAVRIVLDDCTDGSAAVAGVHPIPTMVLASARVGEARAQGIEAAKQELAGTAADRVWIANTDADSAVPPNWIVAQSHAAARGADVFVGTVRPDFADLSGPHRRHWLRTHSPGVPNGHVHGANLGVRASFYAAAGGFGALAEHEDVDLVDRCRLLGANICASDAAEVLTSGRFVGRTPGGYAGYLRAQAGLVGRRGIRSSPAY</sequence>
<evidence type="ECO:0000256" key="7">
    <source>
        <dbReference type="ARBA" id="ARBA00037904"/>
    </source>
</evidence>
<comment type="caution">
    <text evidence="11">The sequence shown here is derived from an EMBL/GenBank/DDBJ whole genome shotgun (WGS) entry which is preliminary data.</text>
</comment>
<evidence type="ECO:0000313" key="11">
    <source>
        <dbReference type="EMBL" id="GAA1952396.1"/>
    </source>
</evidence>
<dbReference type="Pfam" id="PF00535">
    <property type="entry name" value="Glycos_transf_2"/>
    <property type="match status" value="1"/>
</dbReference>
<comment type="function">
    <text evidence="6">Catalyzes the glycosylation of 4,4'-diaponeurosporenoate, i.e. the esterification of glucose at the C1'' position with the carboxyl group of 4,4'-diaponeurosporenic acid, to form glycosyl-4,4'-diaponeurosporenoate. This is a step in the biosynthesis of staphyloxanthin, an orange pigment present in most staphylococci strains.</text>
</comment>
<evidence type="ECO:0000256" key="4">
    <source>
        <dbReference type="ARBA" id="ARBA00022679"/>
    </source>
</evidence>
<dbReference type="RefSeq" id="WP_344092515.1">
    <property type="nucleotide sequence ID" value="NZ_BAAAOG010000002.1"/>
</dbReference>
<evidence type="ECO:0000256" key="5">
    <source>
        <dbReference type="ARBA" id="ARBA00023136"/>
    </source>
</evidence>
<comment type="subcellular location">
    <subcellularLocation>
        <location evidence="1">Cell membrane</location>
    </subcellularLocation>
</comment>
<evidence type="ECO:0000259" key="10">
    <source>
        <dbReference type="Pfam" id="PF00535"/>
    </source>
</evidence>
<evidence type="ECO:0000256" key="8">
    <source>
        <dbReference type="ARBA" id="ARBA00038120"/>
    </source>
</evidence>
<evidence type="ECO:0000256" key="1">
    <source>
        <dbReference type="ARBA" id="ARBA00004236"/>
    </source>
</evidence>
<accession>A0ABN2QH89</accession>
<evidence type="ECO:0000313" key="12">
    <source>
        <dbReference type="Proteomes" id="UP001499933"/>
    </source>
</evidence>
<feature type="domain" description="Glycosyltransferase 2-like" evidence="10">
    <location>
        <begin position="11"/>
        <end position="147"/>
    </location>
</feature>
<dbReference type="Proteomes" id="UP001499933">
    <property type="component" value="Unassembled WGS sequence"/>
</dbReference>
<comment type="pathway">
    <text evidence="7">Carotenoid biosynthesis; staphyloxanthin biosynthesis; staphyloxanthin from farnesyl diphosphate: step 4/5.</text>
</comment>
<proteinExistence type="inferred from homology"/>
<keyword evidence="5" id="KW-0472">Membrane</keyword>
<dbReference type="Gene3D" id="3.90.550.10">
    <property type="entry name" value="Spore Coat Polysaccharide Biosynthesis Protein SpsA, Chain A"/>
    <property type="match status" value="1"/>
</dbReference>
<evidence type="ECO:0000256" key="6">
    <source>
        <dbReference type="ARBA" id="ARBA00037281"/>
    </source>
</evidence>
<evidence type="ECO:0000256" key="2">
    <source>
        <dbReference type="ARBA" id="ARBA00022475"/>
    </source>
</evidence>
<keyword evidence="2" id="KW-1003">Cell membrane</keyword>